<evidence type="ECO:0000256" key="2">
    <source>
        <dbReference type="ARBA" id="ARBA00022692"/>
    </source>
</evidence>
<dbReference type="Pfam" id="PF04932">
    <property type="entry name" value="Wzy_C"/>
    <property type="match status" value="1"/>
</dbReference>
<dbReference type="EMBL" id="MJMI01000131">
    <property type="protein sequence ID" value="OLQ86628.1"/>
    <property type="molecule type" value="Genomic_DNA"/>
</dbReference>
<dbReference type="InterPro" id="IPR007016">
    <property type="entry name" value="O-antigen_ligase-rel_domated"/>
</dbReference>
<dbReference type="PANTHER" id="PTHR37422">
    <property type="entry name" value="TEICHURONIC ACID BIOSYNTHESIS PROTEIN TUAE"/>
    <property type="match status" value="1"/>
</dbReference>
<evidence type="ECO:0000256" key="5">
    <source>
        <dbReference type="SAM" id="Phobius"/>
    </source>
</evidence>
<protein>
    <submittedName>
        <fullName evidence="7">Ligase</fullName>
    </submittedName>
</protein>
<evidence type="ECO:0000256" key="1">
    <source>
        <dbReference type="ARBA" id="ARBA00004141"/>
    </source>
</evidence>
<reference evidence="7 8" key="1">
    <citation type="submission" date="2016-09" db="EMBL/GenBank/DDBJ databases">
        <title>Genomic Taxonomy of the Vibrionaceae.</title>
        <authorList>
            <person name="Gonzalez-Castillo A."/>
            <person name="Gomez-Gil B."/>
            <person name="Enciso-Ibarra K."/>
        </authorList>
    </citation>
    <scope>NUCLEOTIDE SEQUENCE [LARGE SCALE GENOMIC DNA]</scope>
    <source>
        <strain evidence="7 8">CAIM 1731</strain>
    </source>
</reference>
<dbReference type="GO" id="GO:0016874">
    <property type="term" value="F:ligase activity"/>
    <property type="evidence" value="ECO:0007669"/>
    <property type="project" value="UniProtKB-KW"/>
</dbReference>
<evidence type="ECO:0000313" key="7">
    <source>
        <dbReference type="EMBL" id="OLQ86628.1"/>
    </source>
</evidence>
<keyword evidence="7" id="KW-0436">Ligase</keyword>
<evidence type="ECO:0000259" key="6">
    <source>
        <dbReference type="Pfam" id="PF04932"/>
    </source>
</evidence>
<feature type="transmembrane region" description="Helical" evidence="5">
    <location>
        <begin position="6"/>
        <end position="25"/>
    </location>
</feature>
<name>A0ABX3F7P2_9VIBR</name>
<dbReference type="InterPro" id="IPR051533">
    <property type="entry name" value="WaaL-like"/>
</dbReference>
<dbReference type="PANTHER" id="PTHR37422:SF17">
    <property type="entry name" value="O-ANTIGEN LIGASE"/>
    <property type="match status" value="1"/>
</dbReference>
<comment type="subcellular location">
    <subcellularLocation>
        <location evidence="1">Membrane</location>
        <topology evidence="1">Multi-pass membrane protein</topology>
    </subcellularLocation>
</comment>
<feature type="domain" description="O-antigen ligase-related" evidence="6">
    <location>
        <begin position="177"/>
        <end position="328"/>
    </location>
</feature>
<evidence type="ECO:0000256" key="4">
    <source>
        <dbReference type="ARBA" id="ARBA00023136"/>
    </source>
</evidence>
<organism evidence="7 8">
    <name type="scientific">Vibrio ponticus</name>
    <dbReference type="NCBI Taxonomy" id="265668"/>
    <lineage>
        <taxon>Bacteria</taxon>
        <taxon>Pseudomonadati</taxon>
        <taxon>Pseudomonadota</taxon>
        <taxon>Gammaproteobacteria</taxon>
        <taxon>Vibrionales</taxon>
        <taxon>Vibrionaceae</taxon>
        <taxon>Vibrio</taxon>
    </lineage>
</organism>
<feature type="transmembrane region" description="Helical" evidence="5">
    <location>
        <begin position="32"/>
        <end position="49"/>
    </location>
</feature>
<feature type="transmembrane region" description="Helical" evidence="5">
    <location>
        <begin position="348"/>
        <end position="367"/>
    </location>
</feature>
<proteinExistence type="predicted"/>
<feature type="transmembrane region" description="Helical" evidence="5">
    <location>
        <begin position="216"/>
        <end position="237"/>
    </location>
</feature>
<keyword evidence="3 5" id="KW-1133">Transmembrane helix</keyword>
<sequence>MNNSYITKSLMALPFIWVFSGLFMYENSDKHFFIICLLSFFTNLYVNGYESFLDNFKKNTLTWIIGFATISCIITKINMGGSSSELRVFISLLLLSICTSASIKNKINNYLPHLIFIGTIISLLFVSYHALILKIDRSLWSINAIPYTTFTAAITSIAIYYVFLSDNKKTRLLSLTSVILGSSAILISQTRGSLLALLIALFAVVTLVLYNKKNTILILLIIISTSIIVGLFSFNSLQSRYIQTKQEVTKIYNGNLNTSIGYRIQMWKAGLELSKQPTIFGLGNTHIQAKKNLFNEGKISEKASKFKHYHNQIITNLIMKGIVGLSFLILLLGYPAYNYLKNRSEKHFLAFICSIVYFVAGLTDIPLSQPHSLAFYLVMLLLLCTSDQKNANSV</sequence>
<feature type="transmembrane region" description="Helical" evidence="5">
    <location>
        <begin position="86"/>
        <end position="104"/>
    </location>
</feature>
<feature type="transmembrane region" description="Helical" evidence="5">
    <location>
        <begin position="194"/>
        <end position="210"/>
    </location>
</feature>
<feature type="transmembrane region" description="Helical" evidence="5">
    <location>
        <begin position="61"/>
        <end position="79"/>
    </location>
</feature>
<evidence type="ECO:0000256" key="3">
    <source>
        <dbReference type="ARBA" id="ARBA00022989"/>
    </source>
</evidence>
<keyword evidence="2 5" id="KW-0812">Transmembrane</keyword>
<evidence type="ECO:0000313" key="8">
    <source>
        <dbReference type="Proteomes" id="UP000186206"/>
    </source>
</evidence>
<gene>
    <name evidence="7" type="ORF">BIY21_04135</name>
</gene>
<keyword evidence="8" id="KW-1185">Reference proteome</keyword>
<accession>A0ABX3F7P2</accession>
<feature type="transmembrane region" description="Helical" evidence="5">
    <location>
        <begin position="170"/>
        <end position="187"/>
    </location>
</feature>
<feature type="transmembrane region" description="Helical" evidence="5">
    <location>
        <begin position="317"/>
        <end position="336"/>
    </location>
</feature>
<dbReference type="Proteomes" id="UP000186206">
    <property type="component" value="Unassembled WGS sequence"/>
</dbReference>
<feature type="transmembrane region" description="Helical" evidence="5">
    <location>
        <begin position="110"/>
        <end position="132"/>
    </location>
</feature>
<dbReference type="RefSeq" id="WP_075652140.1">
    <property type="nucleotide sequence ID" value="NZ_AP019657.1"/>
</dbReference>
<keyword evidence="4 5" id="KW-0472">Membrane</keyword>
<feature type="transmembrane region" description="Helical" evidence="5">
    <location>
        <begin position="144"/>
        <end position="164"/>
    </location>
</feature>
<comment type="caution">
    <text evidence="7">The sequence shown here is derived from an EMBL/GenBank/DDBJ whole genome shotgun (WGS) entry which is preliminary data.</text>
</comment>